<keyword evidence="7" id="KW-1133">Transmembrane helix</keyword>
<dbReference type="InterPro" id="IPR007527">
    <property type="entry name" value="Znf_SWIM"/>
</dbReference>
<name>A0A6L2KMZ8_TANCI</name>
<proteinExistence type="predicted"/>
<dbReference type="PANTHER" id="PTHR24559:SF442">
    <property type="entry name" value="RNA-DIRECTED DNA POLYMERASE HOMOLOG"/>
    <property type="match status" value="1"/>
</dbReference>
<keyword evidence="1" id="KW-0479">Metal-binding</keyword>
<dbReference type="Gene3D" id="3.10.10.10">
    <property type="entry name" value="HIV Type 1 Reverse Transcriptase, subunit A, domain 1"/>
    <property type="match status" value="1"/>
</dbReference>
<evidence type="ECO:0000256" key="5">
    <source>
        <dbReference type="SAM" id="Coils"/>
    </source>
</evidence>
<feature type="region of interest" description="Disordered" evidence="6">
    <location>
        <begin position="952"/>
        <end position="978"/>
    </location>
</feature>
<dbReference type="SUPFAM" id="SSF56672">
    <property type="entry name" value="DNA/RNA polymerases"/>
    <property type="match status" value="1"/>
</dbReference>
<keyword evidence="2 4" id="KW-0863">Zinc-finger</keyword>
<dbReference type="SMART" id="SM00575">
    <property type="entry name" value="ZnF_PMZ"/>
    <property type="match status" value="1"/>
</dbReference>
<evidence type="ECO:0000256" key="4">
    <source>
        <dbReference type="PROSITE-ProRule" id="PRU00325"/>
    </source>
</evidence>
<keyword evidence="7" id="KW-0472">Membrane</keyword>
<dbReference type="InterPro" id="IPR006564">
    <property type="entry name" value="Znf_PMZ"/>
</dbReference>
<dbReference type="CDD" id="cd01647">
    <property type="entry name" value="RT_LTR"/>
    <property type="match status" value="1"/>
</dbReference>
<keyword evidence="7" id="KW-0812">Transmembrane</keyword>
<evidence type="ECO:0000259" key="8">
    <source>
        <dbReference type="PROSITE" id="PS50966"/>
    </source>
</evidence>
<dbReference type="InterPro" id="IPR004330">
    <property type="entry name" value="FAR1_DNA_bnd_dom"/>
</dbReference>
<dbReference type="Pfam" id="PF03101">
    <property type="entry name" value="FAR1"/>
    <property type="match status" value="1"/>
</dbReference>
<feature type="transmembrane region" description="Helical" evidence="7">
    <location>
        <begin position="59"/>
        <end position="79"/>
    </location>
</feature>
<dbReference type="InterPro" id="IPR043502">
    <property type="entry name" value="DNA/RNA_pol_sf"/>
</dbReference>
<dbReference type="Pfam" id="PF04434">
    <property type="entry name" value="SWIM"/>
    <property type="match status" value="1"/>
</dbReference>
<evidence type="ECO:0000256" key="1">
    <source>
        <dbReference type="ARBA" id="ARBA00022723"/>
    </source>
</evidence>
<dbReference type="GO" id="GO:0008270">
    <property type="term" value="F:zinc ion binding"/>
    <property type="evidence" value="ECO:0007669"/>
    <property type="project" value="UniProtKB-KW"/>
</dbReference>
<dbReference type="EMBL" id="BKCJ010002783">
    <property type="protein sequence ID" value="GEU50893.1"/>
    <property type="molecule type" value="Genomic_DNA"/>
</dbReference>
<evidence type="ECO:0000256" key="3">
    <source>
        <dbReference type="ARBA" id="ARBA00022833"/>
    </source>
</evidence>
<dbReference type="AlphaFoldDB" id="A0A6L2KMZ8"/>
<evidence type="ECO:0000256" key="2">
    <source>
        <dbReference type="ARBA" id="ARBA00022771"/>
    </source>
</evidence>
<organism evidence="9">
    <name type="scientific">Tanacetum cinerariifolium</name>
    <name type="common">Dalmatian daisy</name>
    <name type="synonym">Chrysanthemum cinerariifolium</name>
    <dbReference type="NCBI Taxonomy" id="118510"/>
    <lineage>
        <taxon>Eukaryota</taxon>
        <taxon>Viridiplantae</taxon>
        <taxon>Streptophyta</taxon>
        <taxon>Embryophyta</taxon>
        <taxon>Tracheophyta</taxon>
        <taxon>Spermatophyta</taxon>
        <taxon>Magnoliopsida</taxon>
        <taxon>eudicotyledons</taxon>
        <taxon>Gunneridae</taxon>
        <taxon>Pentapetalae</taxon>
        <taxon>asterids</taxon>
        <taxon>campanulids</taxon>
        <taxon>Asterales</taxon>
        <taxon>Asteraceae</taxon>
        <taxon>Asteroideae</taxon>
        <taxon>Anthemideae</taxon>
        <taxon>Anthemidinae</taxon>
        <taxon>Tanacetum</taxon>
    </lineage>
</organism>
<accession>A0A6L2KMZ8</accession>
<keyword evidence="5" id="KW-0175">Coiled coil</keyword>
<protein>
    <submittedName>
        <fullName evidence="9">FAR1 DNA binding domain, zinc finger, SWIM-type, MULE transposase domain, FHY3/FAR1 family</fullName>
    </submittedName>
</protein>
<reference evidence="9" key="1">
    <citation type="journal article" date="2019" name="Sci. Rep.">
        <title>Draft genome of Tanacetum cinerariifolium, the natural source of mosquito coil.</title>
        <authorList>
            <person name="Yamashiro T."/>
            <person name="Shiraishi A."/>
            <person name="Satake H."/>
            <person name="Nakayama K."/>
        </authorList>
    </citation>
    <scope>NUCLEOTIDE SEQUENCE</scope>
</reference>
<evidence type="ECO:0000256" key="7">
    <source>
        <dbReference type="SAM" id="Phobius"/>
    </source>
</evidence>
<evidence type="ECO:0000256" key="6">
    <source>
        <dbReference type="SAM" id="MobiDB-lite"/>
    </source>
</evidence>
<gene>
    <name evidence="9" type="ORF">Tci_022871</name>
</gene>
<sequence>MTNYRYWLQITSSSWSFVSGTSLTQWTVSSISTVLSWSSSIGFESFWPSILLLTKIVRAIVTDVLVVVVLLPLLMFVFLELQQYCQQQAFLWQLDTWLMLQIPRIWIPVVESSLKPSKGHVFVLLNQAYDFYKHYGKLGEFDIKLGGKKGEYKYDNHKFDGFSVCNIDKGKEIVVANSVCSVANMKGKAKVIGNGFCGKGKSIDVSDVSKPDDGFSGKVKNVDIFDVSKPNVKRPFQENTSCKTGCLARMMVRKIDGGMFDVYSFVEEHNHPLVSHEDMQFMISSRELDCKNFRRDLNLFIGDRDAQIVVEKLENLENQPRLLRMSGRDHHQQNRRFIVRGNSYEVRDPQDAEIERLRQQIHELETNLFNRFEERGESLETQTTVNESKDGNDGFEIFLLVGPSNNVPHLTSNPEFEGRLQPDDFLDWLQTVEHDIPAGLRLIGDIQHCINFVPGASIPNKSAYRMNPKEYAELHRQVTELLDNHLIRESICPCAVPALLVPKSNVTFRMCIDSRAVNKITIKYRFPIPRFDDLLDHLDRAKLFSKINLQSGYHQIRMRDRDEWKTTFKTRDGLYEWMVMPFGLSNAPSTFMRLMNYVFKPLLGKCVVVYFDDILVLATPWNNLYNIFDSAMACSLRDIVYVFPYLCSGNPLFLNVIREHWQEWASIMDEFELGLHKWLCDLYNMRHRWILAFLHDEDMSGLMRTTSRSESKNRYFNRFTNPYPTLVEFISHFESAMYIQRYTQKKNDHESRYNRPEFRTDWQLEKDAAELFTLNIFYEIQDEILASIAKWLSVNVEQMGQFEKYFIRDTEVKKWEDSSQFKVFEVLYSSSDTILTCSCKWYELYGLLCRHILYVLRMNNVNAFLREYVLDKADVPVLMRVNKKVTFCSMLGVTEPDCVVIKVTRHSKNKGTGSHTRWKNMDELIQNEVESSKKRRTCFVCLKAKGHNSKTYPHKDEINAANKRTKRVTRPSSVNYKE</sequence>
<dbReference type="PROSITE" id="PS50966">
    <property type="entry name" value="ZF_SWIM"/>
    <property type="match status" value="1"/>
</dbReference>
<dbReference type="PANTHER" id="PTHR24559">
    <property type="entry name" value="TRANSPOSON TY3-I GAG-POL POLYPROTEIN"/>
    <property type="match status" value="1"/>
</dbReference>
<feature type="domain" description="SWIM-type" evidence="8">
    <location>
        <begin position="824"/>
        <end position="860"/>
    </location>
</feature>
<evidence type="ECO:0000313" key="9">
    <source>
        <dbReference type="EMBL" id="GEU50893.1"/>
    </source>
</evidence>
<dbReference type="Pfam" id="PF00078">
    <property type="entry name" value="RVT_1"/>
    <property type="match status" value="1"/>
</dbReference>
<dbReference type="InterPro" id="IPR043128">
    <property type="entry name" value="Rev_trsase/Diguanyl_cyclase"/>
</dbReference>
<dbReference type="InterPro" id="IPR053134">
    <property type="entry name" value="RNA-dir_DNA_polymerase"/>
</dbReference>
<feature type="coiled-coil region" evidence="5">
    <location>
        <begin position="347"/>
        <end position="374"/>
    </location>
</feature>
<dbReference type="Gene3D" id="3.30.70.270">
    <property type="match status" value="1"/>
</dbReference>
<keyword evidence="3" id="KW-0862">Zinc</keyword>
<comment type="caution">
    <text evidence="9">The sequence shown here is derived from an EMBL/GenBank/DDBJ whole genome shotgun (WGS) entry which is preliminary data.</text>
</comment>
<dbReference type="InterPro" id="IPR000477">
    <property type="entry name" value="RT_dom"/>
</dbReference>